<organism evidence="1 2">
    <name type="scientific">Miscanthus lutarioriparius</name>
    <dbReference type="NCBI Taxonomy" id="422564"/>
    <lineage>
        <taxon>Eukaryota</taxon>
        <taxon>Viridiplantae</taxon>
        <taxon>Streptophyta</taxon>
        <taxon>Embryophyta</taxon>
        <taxon>Tracheophyta</taxon>
        <taxon>Spermatophyta</taxon>
        <taxon>Magnoliopsida</taxon>
        <taxon>Liliopsida</taxon>
        <taxon>Poales</taxon>
        <taxon>Poaceae</taxon>
        <taxon>PACMAD clade</taxon>
        <taxon>Panicoideae</taxon>
        <taxon>Andropogonodae</taxon>
        <taxon>Andropogoneae</taxon>
        <taxon>Saccharinae</taxon>
        <taxon>Miscanthus</taxon>
    </lineage>
</organism>
<proteinExistence type="predicted"/>
<gene>
    <name evidence="1" type="ORF">NCGR_LOCUS65302</name>
</gene>
<dbReference type="AlphaFoldDB" id="A0A811SIV9"/>
<keyword evidence="2" id="KW-1185">Reference proteome</keyword>
<protein>
    <recommendedName>
        <fullName evidence="3">UspA domain-containing protein</fullName>
    </recommendedName>
</protein>
<comment type="caution">
    <text evidence="1">The sequence shown here is derived from an EMBL/GenBank/DDBJ whole genome shotgun (WGS) entry which is preliminary data.</text>
</comment>
<dbReference type="PANTHER" id="PTHR47382">
    <property type="entry name" value="U-BOX DOMAIN-CONTAINING PROTEIN 52-LIKE"/>
    <property type="match status" value="1"/>
</dbReference>
<sequence>MGEMEAPAVSTVAVAVSGGRSSRHALKWALDKFVPEGRVLFRILHVRPAITMVPTPMGNFIPISQVREDVASAYIKEAEWRASNMLVPFQKMCAQRKVEAEAVLLESDDVASAISFKR</sequence>
<reference evidence="1" key="1">
    <citation type="submission" date="2020-10" db="EMBL/GenBank/DDBJ databases">
        <authorList>
            <person name="Han B."/>
            <person name="Lu T."/>
            <person name="Zhao Q."/>
            <person name="Huang X."/>
            <person name="Zhao Y."/>
        </authorList>
    </citation>
    <scope>NUCLEOTIDE SEQUENCE</scope>
</reference>
<evidence type="ECO:0000313" key="1">
    <source>
        <dbReference type="EMBL" id="CAD6341204.1"/>
    </source>
</evidence>
<dbReference type="Gene3D" id="3.40.50.620">
    <property type="entry name" value="HUPs"/>
    <property type="match status" value="1"/>
</dbReference>
<dbReference type="PANTHER" id="PTHR47382:SF9">
    <property type="entry name" value="U-BOX KINASE FAMILY PROTEIN"/>
    <property type="match status" value="1"/>
</dbReference>
<dbReference type="SUPFAM" id="SSF52402">
    <property type="entry name" value="Adenine nucleotide alpha hydrolases-like"/>
    <property type="match status" value="1"/>
</dbReference>
<dbReference type="OrthoDB" id="10064100at2759"/>
<dbReference type="EMBL" id="CAJGYO010000155">
    <property type="protein sequence ID" value="CAD6341204.1"/>
    <property type="molecule type" value="Genomic_DNA"/>
</dbReference>
<name>A0A811SIV9_9POAL</name>
<evidence type="ECO:0008006" key="3">
    <source>
        <dbReference type="Google" id="ProtNLM"/>
    </source>
</evidence>
<dbReference type="InterPro" id="IPR014729">
    <property type="entry name" value="Rossmann-like_a/b/a_fold"/>
</dbReference>
<dbReference type="Proteomes" id="UP000604825">
    <property type="component" value="Unassembled WGS sequence"/>
</dbReference>
<accession>A0A811SIV9</accession>
<evidence type="ECO:0000313" key="2">
    <source>
        <dbReference type="Proteomes" id="UP000604825"/>
    </source>
</evidence>